<dbReference type="InterPro" id="IPR011765">
    <property type="entry name" value="Pept_M16_N"/>
</dbReference>
<dbReference type="Gene3D" id="3.30.830.10">
    <property type="entry name" value="Metalloenzyme, LuxS/M16 peptidase-like"/>
    <property type="match status" value="4"/>
</dbReference>
<dbReference type="GO" id="GO:0046872">
    <property type="term" value="F:metal ion binding"/>
    <property type="evidence" value="ECO:0007669"/>
    <property type="project" value="InterPro"/>
</dbReference>
<name>I3CI00_9GAMM</name>
<protein>
    <submittedName>
        <fullName evidence="2">Putative Zn-dependent peptidase, insulinase</fullName>
    </submittedName>
</protein>
<organism evidence="2 3">
    <name type="scientific">Beggiatoa alba B18LD</name>
    <dbReference type="NCBI Taxonomy" id="395493"/>
    <lineage>
        <taxon>Bacteria</taxon>
        <taxon>Pseudomonadati</taxon>
        <taxon>Pseudomonadota</taxon>
        <taxon>Gammaproteobacteria</taxon>
        <taxon>Thiotrichales</taxon>
        <taxon>Thiotrichaceae</taxon>
        <taxon>Beggiatoa</taxon>
    </lineage>
</organism>
<dbReference type="Pfam" id="PF08367">
    <property type="entry name" value="M16C_assoc"/>
    <property type="match status" value="1"/>
</dbReference>
<sequence>MTHPAFTLVRRIPIVSLQVTFEEYRHLKTGARHIHLAAEDSNNVFMVTFLTVPEDSTGVAHILEHTALCGSQRYPVRDPFFMMTRRSLNTFMNAFTGSDWTAYPFASQSRKDFDNLLQVYLDAVFFPLLEPLDFAQEGHRLEFSTPDDAQSPLLFKGVVYNEMKGAMSSPIQRLLIALNKYLYPTTTYHHNAGGEPSDIPSLTHEQLKAFHASHYHPSNAAFFTYGDLSAEHHQDFFETRALSRFEPLDTQLSVGNEQRFTAPQSVVLEYPIGEHEETEDRTHVLLAWLLNESTNVRENLNADLLGGVLLENSAAPLRHALETTDLGLSPSSLCGFDENAKESCFVCGLEGANPENVEAIEALIFDVLQDVAENGVEPSLVDAVLHQIELAQREVSGDGVPYGLQLLLQCVAPTLHGGDPIDFLDIDDALNALREDCKNPQFIPQLARQLLLDNPHRLRLVMQPSKTLTKQEETEEIARLAEIQAHLSEAEKARLIEQAKILKVKQETPSDPDILPKVTLADVPADFFIPEGSARAIANLPTTWYERSTNGMVYMTVAIDLPALPPELLDYVPLFCDCLSEVGCGERNYRENATWQALICGGLGTRIGIRSSVDDPQVVRSVFTLSTKSLVRNQQATAQLLCDTLSKARFDELDRLRELIEQIRSDQDNGVTERGHNYVSVASSAGISPTGAMTHRWYGLEGLLTIRQLDDSLTSPNALKTFADKLTQIRDAFLTAPRQLLVVCEPEQRATLATILEQCWQSIPAVKANSPLYMPTPVKRVIRQAWATATSVNFCAKAYPVTSANHRDTPALIVLGDFLRNGYLHRVIREQGGAYGGTAVYDGEKGAFRFLSYRDPRLSESLRDFDNALIWLQQTTHDERVLEEAILGVIGRIDRPGSPAGEAVNAFMAGLFGRTPEQRRALRQRVLAVTLEDLQRVAMTYLQSERASIAVLGDAKALDKLDGQWERRTV</sequence>
<dbReference type="AlphaFoldDB" id="I3CI00"/>
<dbReference type="SMART" id="SM01264">
    <property type="entry name" value="M16C_associated"/>
    <property type="match status" value="1"/>
</dbReference>
<proteinExistence type="predicted"/>
<dbReference type="InterPro" id="IPR055130">
    <property type="entry name" value="PreP_C"/>
</dbReference>
<dbReference type="RefSeq" id="WP_002690257.1">
    <property type="nucleotide sequence ID" value="NZ_JH600070.1"/>
</dbReference>
<dbReference type="HOGENOM" id="CLU_009165_1_0_6"/>
<dbReference type="Pfam" id="PF05193">
    <property type="entry name" value="Peptidase_M16_C"/>
    <property type="match status" value="1"/>
</dbReference>
<dbReference type="EMBL" id="JH600070">
    <property type="protein sequence ID" value="EIJ43243.1"/>
    <property type="molecule type" value="Genomic_DNA"/>
</dbReference>
<keyword evidence="3" id="KW-1185">Reference proteome</keyword>
<dbReference type="eggNOG" id="COG1026">
    <property type="taxonomic scope" value="Bacteria"/>
</dbReference>
<dbReference type="PANTHER" id="PTHR43016">
    <property type="entry name" value="PRESEQUENCE PROTEASE"/>
    <property type="match status" value="1"/>
</dbReference>
<evidence type="ECO:0000313" key="2">
    <source>
        <dbReference type="EMBL" id="EIJ43243.1"/>
    </source>
</evidence>
<dbReference type="OrthoDB" id="9762027at2"/>
<dbReference type="Proteomes" id="UP000005744">
    <property type="component" value="Unassembled WGS sequence"/>
</dbReference>
<reference evidence="2 3" key="1">
    <citation type="submission" date="2011-11" db="EMBL/GenBank/DDBJ databases">
        <title>Improved High-Quality Draft sequence of Beggiatoa alba B18lD.</title>
        <authorList>
            <consortium name="US DOE Joint Genome Institute"/>
            <person name="Lucas S."/>
            <person name="Han J."/>
            <person name="Lapidus A."/>
            <person name="Cheng J.-F."/>
            <person name="Goodwin L."/>
            <person name="Pitluck S."/>
            <person name="Peters L."/>
            <person name="Mikhailova N."/>
            <person name="Held B."/>
            <person name="Detter J.C."/>
            <person name="Han C."/>
            <person name="Tapia R."/>
            <person name="Land M."/>
            <person name="Hauser L."/>
            <person name="Kyrpides N."/>
            <person name="Ivanova N."/>
            <person name="Pagani I."/>
            <person name="Samuel K."/>
            <person name="Teske A."/>
            <person name="Mueller J."/>
            <person name="Woyke T."/>
        </authorList>
    </citation>
    <scope>NUCLEOTIDE SEQUENCE [LARGE SCALE GENOMIC DNA]</scope>
    <source>
        <strain evidence="2 3">B18LD</strain>
    </source>
</reference>
<dbReference type="FunFam" id="3.30.830.10:FF:000011">
    <property type="entry name" value="Presequence protease, mitochondrial"/>
    <property type="match status" value="1"/>
</dbReference>
<dbReference type="InterPro" id="IPR007863">
    <property type="entry name" value="Peptidase_M16_C"/>
</dbReference>
<feature type="domain" description="Peptidase M16C associated" evidence="1">
    <location>
        <begin position="462"/>
        <end position="709"/>
    </location>
</feature>
<evidence type="ECO:0000259" key="1">
    <source>
        <dbReference type="SMART" id="SM01264"/>
    </source>
</evidence>
<evidence type="ECO:0000313" key="3">
    <source>
        <dbReference type="Proteomes" id="UP000005744"/>
    </source>
</evidence>
<dbReference type="SUPFAM" id="SSF63411">
    <property type="entry name" value="LuxS/MPP-like metallohydrolase"/>
    <property type="match status" value="4"/>
</dbReference>
<dbReference type="InterPro" id="IPR013578">
    <property type="entry name" value="Peptidase_M16C_assoc"/>
</dbReference>
<dbReference type="InterPro" id="IPR011249">
    <property type="entry name" value="Metalloenz_LuxS/M16"/>
</dbReference>
<dbReference type="STRING" id="395493.BegalDRAFT_2392"/>
<dbReference type="Pfam" id="PF00675">
    <property type="entry name" value="Peptidase_M16"/>
    <property type="match status" value="1"/>
</dbReference>
<dbReference type="PANTHER" id="PTHR43016:SF13">
    <property type="entry name" value="PRESEQUENCE PROTEASE, MITOCHONDRIAL"/>
    <property type="match status" value="1"/>
</dbReference>
<gene>
    <name evidence="2" type="ORF">BegalDRAFT_2392</name>
</gene>
<accession>I3CI00</accession>
<dbReference type="GO" id="GO:0006508">
    <property type="term" value="P:proteolysis"/>
    <property type="evidence" value="ECO:0007669"/>
    <property type="project" value="InterPro"/>
</dbReference>
<dbReference type="Pfam" id="PF22516">
    <property type="entry name" value="PreP_C"/>
    <property type="match status" value="1"/>
</dbReference>